<keyword evidence="4" id="KW-0633">Potassium transport</keyword>
<feature type="transmembrane region" description="Helical" evidence="18">
    <location>
        <begin position="287"/>
        <end position="305"/>
    </location>
</feature>
<evidence type="ECO:0000256" key="3">
    <source>
        <dbReference type="ARBA" id="ARBA00022475"/>
    </source>
</evidence>
<feature type="domain" description="RCK N-terminal" evidence="19">
    <location>
        <begin position="396"/>
        <end position="538"/>
    </location>
</feature>
<evidence type="ECO:0000256" key="9">
    <source>
        <dbReference type="ARBA" id="ARBA00022842"/>
    </source>
</evidence>
<keyword evidence="15" id="KW-0407">Ion channel</keyword>
<evidence type="ECO:0000256" key="7">
    <source>
        <dbReference type="ARBA" id="ARBA00022826"/>
    </source>
</evidence>
<feature type="compositionally biased region" description="Polar residues" evidence="17">
    <location>
        <begin position="1337"/>
        <end position="1355"/>
    </location>
</feature>
<evidence type="ECO:0000256" key="6">
    <source>
        <dbReference type="ARBA" id="ARBA00022723"/>
    </source>
</evidence>
<dbReference type="Pfam" id="PF00520">
    <property type="entry name" value="Ion_trans"/>
    <property type="match status" value="1"/>
</dbReference>
<dbReference type="SUPFAM" id="SSF51735">
    <property type="entry name" value="NAD(P)-binding Rossmann-fold domains"/>
    <property type="match status" value="1"/>
</dbReference>
<evidence type="ECO:0000256" key="18">
    <source>
        <dbReference type="SAM" id="Phobius"/>
    </source>
</evidence>
<keyword evidence="14 18" id="KW-0472">Membrane</keyword>
<accession>A0AAV2TFP1</accession>
<feature type="transmembrane region" description="Helical" evidence="18">
    <location>
        <begin position="356"/>
        <end position="377"/>
    </location>
</feature>
<feature type="transmembrane region" description="Helical" evidence="18">
    <location>
        <begin position="203"/>
        <end position="221"/>
    </location>
</feature>
<dbReference type="InterPro" id="IPR047871">
    <property type="entry name" value="K_chnl_Slo-like"/>
</dbReference>
<evidence type="ECO:0000256" key="8">
    <source>
        <dbReference type="ARBA" id="ARBA00022837"/>
    </source>
</evidence>
<evidence type="ECO:0000259" key="19">
    <source>
        <dbReference type="PROSITE" id="PS51201"/>
    </source>
</evidence>
<dbReference type="Gene3D" id="3.40.50.720">
    <property type="entry name" value="NAD(P)-binding Rossmann-like Domain"/>
    <property type="match status" value="2"/>
</dbReference>
<dbReference type="FunFam" id="3.40.50.720:FF:000005">
    <property type="entry name" value="calcium-activated potassium channel subunit alpha-1 isoform X6"/>
    <property type="match status" value="1"/>
</dbReference>
<feature type="region of interest" description="Disordered" evidence="17">
    <location>
        <begin position="1296"/>
        <end position="1355"/>
    </location>
</feature>
<dbReference type="Gene3D" id="1.10.287.70">
    <property type="match status" value="1"/>
</dbReference>
<dbReference type="SUPFAM" id="SSF81324">
    <property type="entry name" value="Voltage-gated potassium channels"/>
    <property type="match status" value="1"/>
</dbReference>
<dbReference type="InterPro" id="IPR027359">
    <property type="entry name" value="Volt_channel_dom_sf"/>
</dbReference>
<dbReference type="InterPro" id="IPR036291">
    <property type="entry name" value="NAD(P)-bd_dom_sf"/>
</dbReference>
<evidence type="ECO:0000256" key="13">
    <source>
        <dbReference type="ARBA" id="ARBA00023065"/>
    </source>
</evidence>
<dbReference type="InterPro" id="IPR003929">
    <property type="entry name" value="K_chnl_BK_asu"/>
</dbReference>
<feature type="transmembrane region" description="Helical" evidence="18">
    <location>
        <begin position="325"/>
        <end position="344"/>
    </location>
</feature>
<evidence type="ECO:0000256" key="12">
    <source>
        <dbReference type="ARBA" id="ARBA00022989"/>
    </source>
</evidence>
<keyword evidence="6" id="KW-0479">Metal-binding</keyword>
<dbReference type="PANTHER" id="PTHR10027">
    <property type="entry name" value="CALCIUM-ACTIVATED POTASSIUM CHANNEL ALPHA CHAIN"/>
    <property type="match status" value="1"/>
</dbReference>
<feature type="transmembrane region" description="Helical" evidence="18">
    <location>
        <begin position="233"/>
        <end position="251"/>
    </location>
</feature>
<name>A0AAV2TFP1_CALDB</name>
<evidence type="ECO:0000256" key="5">
    <source>
        <dbReference type="ARBA" id="ARBA00022692"/>
    </source>
</evidence>
<evidence type="ECO:0000256" key="2">
    <source>
        <dbReference type="ARBA" id="ARBA00022448"/>
    </source>
</evidence>
<evidence type="ECO:0000313" key="20">
    <source>
        <dbReference type="EMBL" id="CAL5135107.1"/>
    </source>
</evidence>
<dbReference type="Pfam" id="PF22614">
    <property type="entry name" value="Slo-like_RCK"/>
    <property type="match status" value="2"/>
</dbReference>
<evidence type="ECO:0000256" key="14">
    <source>
        <dbReference type="ARBA" id="ARBA00023136"/>
    </source>
</evidence>
<dbReference type="Proteomes" id="UP001497525">
    <property type="component" value="Unassembled WGS sequence"/>
</dbReference>
<evidence type="ECO:0000256" key="11">
    <source>
        <dbReference type="ARBA" id="ARBA00022958"/>
    </source>
</evidence>
<protein>
    <recommendedName>
        <fullName evidence="16">BK channel</fullName>
    </recommendedName>
</protein>
<dbReference type="Pfam" id="PF21014">
    <property type="entry name" value="Slowpoke_C"/>
    <property type="match status" value="2"/>
</dbReference>
<evidence type="ECO:0000256" key="15">
    <source>
        <dbReference type="ARBA" id="ARBA00023303"/>
    </source>
</evidence>
<dbReference type="InterPro" id="IPR003148">
    <property type="entry name" value="RCK_N"/>
</dbReference>
<comment type="caution">
    <text evidence="20">The sequence shown here is derived from an EMBL/GenBank/DDBJ whole genome shotgun (WGS) entry which is preliminary data.</text>
</comment>
<reference evidence="20" key="1">
    <citation type="submission" date="2024-06" db="EMBL/GenBank/DDBJ databases">
        <authorList>
            <person name="Liu X."/>
            <person name="Lenzi L."/>
            <person name="Haldenby T S."/>
            <person name="Uol C."/>
        </authorList>
    </citation>
    <scope>NUCLEOTIDE SEQUENCE</scope>
</reference>
<evidence type="ECO:0000256" key="1">
    <source>
        <dbReference type="ARBA" id="ARBA00004651"/>
    </source>
</evidence>
<dbReference type="GO" id="GO:0060072">
    <property type="term" value="F:large conductance calcium-activated potassium channel activity"/>
    <property type="evidence" value="ECO:0007669"/>
    <property type="project" value="TreeGrafter"/>
</dbReference>
<feature type="transmembrane region" description="Helical" evidence="18">
    <location>
        <begin position="31"/>
        <end position="56"/>
    </location>
</feature>
<organism evidence="20 21">
    <name type="scientific">Calicophoron daubneyi</name>
    <name type="common">Rumen fluke</name>
    <name type="synonym">Paramphistomum daubneyi</name>
    <dbReference type="NCBI Taxonomy" id="300641"/>
    <lineage>
        <taxon>Eukaryota</taxon>
        <taxon>Metazoa</taxon>
        <taxon>Spiralia</taxon>
        <taxon>Lophotrochozoa</taxon>
        <taxon>Platyhelminthes</taxon>
        <taxon>Trematoda</taxon>
        <taxon>Digenea</taxon>
        <taxon>Plagiorchiida</taxon>
        <taxon>Pronocephalata</taxon>
        <taxon>Paramphistomoidea</taxon>
        <taxon>Paramphistomidae</taxon>
        <taxon>Calicophoron</taxon>
    </lineage>
</organism>
<proteinExistence type="predicted"/>
<evidence type="ECO:0000256" key="4">
    <source>
        <dbReference type="ARBA" id="ARBA00022538"/>
    </source>
</evidence>
<dbReference type="InterPro" id="IPR005821">
    <property type="entry name" value="Ion_trans_dom"/>
</dbReference>
<dbReference type="GO" id="GO:0005886">
    <property type="term" value="C:plasma membrane"/>
    <property type="evidence" value="ECO:0007669"/>
    <property type="project" value="UniProtKB-SubCell"/>
</dbReference>
<dbReference type="Gene3D" id="1.20.120.350">
    <property type="entry name" value="Voltage-gated potassium channels. Chain C"/>
    <property type="match status" value="1"/>
</dbReference>
<keyword evidence="10" id="KW-0851">Voltage-gated channel</keyword>
<keyword evidence="8" id="KW-0106">Calcium</keyword>
<evidence type="ECO:0000256" key="16">
    <source>
        <dbReference type="ARBA" id="ARBA00029579"/>
    </source>
</evidence>
<evidence type="ECO:0000256" key="17">
    <source>
        <dbReference type="SAM" id="MobiDB-lite"/>
    </source>
</evidence>
<dbReference type="GO" id="GO:0034702">
    <property type="term" value="C:monoatomic ion channel complex"/>
    <property type="evidence" value="ECO:0007669"/>
    <property type="project" value="UniProtKB-KW"/>
</dbReference>
<dbReference type="PROSITE" id="PS51201">
    <property type="entry name" value="RCK_N"/>
    <property type="match status" value="1"/>
</dbReference>
<sequence>MQSLNTSVVQNTSANGDTSRLKWEACRNVRMWPVFVASSFICLFGGVLCILTYRLLRKLMNCLSSYCCARSQTALNTTASRIFRGDARNTDQWVASSGGSMILTNLPPPESLYKDSVLSICSSLPVARNRSICQRFRDTIESFFRYGHLLALRLVSYQSLSGKMFIALSMIMSLTSFGIYAYEANLWPAEVEKCGRKGRRFRTLDFSMNVFFLFHFLVRLSASQDALKFWIDWYSIVDYLTVPPTMVGFLMKRSWLGFRFVRIFRLVNISEVLHNFNIVRSAGSLKACQLCAFFVSIWLSGAGMIMLLENTGDVYGKNAYQVSEYISYTNALYFTIVTMSTVGYGDLTPKTSFGRLFVCLFILVALAAFASAIPIIAETFFSVRKYSGSYTKFEEKSHVVVCGDITTNSVRTFLSDFLHEDRKRKNVEIVFINPTMPDIQLQSILRLHFECVKYFQGTVMNRDDLRRVKMDQAEACLILASSRAADPDTKDAANIMRVIAVKNYCRDIRVIVQLLQTESKIHLLNSPYWNWDVGDEVICFSELKLGFLAQSCIAPGFSTLLTNLFSMCSQKGVKRVLEANERRRRISEINEEKAIRSGLDAERQRKRSGTVGCEGALRRRSVTRRTSTWKSALPVFMFNVFSPLHHEEIPEISVANEKSVPIVRVTPKSARNIQETQSLHLTDSETELVGLSILDENWLFNYIRGVSMEIYAARFSSTFYGSSFAEAAILCRQRLNVLLIAVVVKIPRPRFPGQSQFEDIFENTNELRPHLTINPAPDAGVIIDYSTLGFFICDSQRNASRVSHYCVKCHGTNPLPNAELKICPCQMFLRKNRGGTTASRWLEDTVKKRNTQKLDRFGQPLRSSHISSTDRRHRTTNREPFRYIDSDVTTPGSLCKTDGNLTTKDLKEGSSRRQSTESLGFSHLDMTGMYHYCQRRTFEECCLVDPDSGMPSREKRNRLINHILVCILVEDGGTPLGLNSFVMPLRASHFHANELKPIVLVGNENFLRREWNNLSCFPQVYCLPGSPLSRYDLRLAQIRYCSVCVVFGSGGQTRSDDPYMLDKEVILCSLNIRGLRFPPVKSHLEDSKIPNRRSGSEIPLITELMNDANICYLDPEDTETVTSEGSACLTATFARGIAFTSSVLDVLASTAYFDQNAMTLIRHLITGGKSSTFERWIAEGGRLRASHGDEDDLEGDVLSADELGGDAVRRSDSHYRQSQVDLMKIRQRPKLAQLSVLDPRFKPPGHSAYCMFTNFGDLFCYAIKEHGILCLGLFRNTFTTLKDLDWISPIPKSVVDSPSYKSARTDTPDDSPPEAGHFTPQGRLPNDALRPSDRSTQRYSQPTYSEGFDLSNTEPTVNQDIHEPLEAVNRYVITNPPNNFPLYRSDLVFCLCPFSAKADQ</sequence>
<dbReference type="PRINTS" id="PR00169">
    <property type="entry name" value="KCHANNEL"/>
</dbReference>
<evidence type="ECO:0000256" key="10">
    <source>
        <dbReference type="ARBA" id="ARBA00022882"/>
    </source>
</evidence>
<dbReference type="Pfam" id="PF03493">
    <property type="entry name" value="BK_channel_a"/>
    <property type="match status" value="2"/>
</dbReference>
<keyword evidence="11" id="KW-0630">Potassium</keyword>
<keyword evidence="5 18" id="KW-0812">Transmembrane</keyword>
<keyword evidence="2" id="KW-0813">Transport</keyword>
<dbReference type="GO" id="GO:0046872">
    <property type="term" value="F:metal ion binding"/>
    <property type="evidence" value="ECO:0007669"/>
    <property type="project" value="UniProtKB-KW"/>
</dbReference>
<keyword evidence="12 18" id="KW-1133">Transmembrane helix</keyword>
<dbReference type="InterPro" id="IPR048735">
    <property type="entry name" value="Slowpoke-like_C"/>
</dbReference>
<feature type="transmembrane region" description="Helical" evidence="18">
    <location>
        <begin position="165"/>
        <end position="182"/>
    </location>
</feature>
<dbReference type="EMBL" id="CAXLJL010000245">
    <property type="protein sequence ID" value="CAL5135107.1"/>
    <property type="molecule type" value="Genomic_DNA"/>
</dbReference>
<dbReference type="PANTHER" id="PTHR10027:SF33">
    <property type="entry name" value="CALCIUM-ACTIVATED POTASSIUM CHANNEL SUBUNIT ALPHA-1-RELATED"/>
    <property type="match status" value="1"/>
</dbReference>
<dbReference type="PRINTS" id="PR01449">
    <property type="entry name" value="BKCHANNELA"/>
</dbReference>
<gene>
    <name evidence="20" type="ORF">CDAUBV1_LOCUS9167</name>
</gene>
<keyword evidence="3" id="KW-1003">Cell membrane</keyword>
<keyword evidence="7" id="KW-0631">Potassium channel</keyword>
<evidence type="ECO:0000313" key="21">
    <source>
        <dbReference type="Proteomes" id="UP001497525"/>
    </source>
</evidence>
<comment type="subcellular location">
    <subcellularLocation>
        <location evidence="1">Cell membrane</location>
        <topology evidence="1">Multi-pass membrane protein</topology>
    </subcellularLocation>
</comment>
<keyword evidence="9" id="KW-0460">Magnesium</keyword>
<dbReference type="FunFam" id="1.10.287.70:FF:000015">
    <property type="entry name" value="Calcium-activated potassium channel subunit alpha-1 isoform X7"/>
    <property type="match status" value="1"/>
</dbReference>
<keyword evidence="13" id="KW-0406">Ion transport</keyword>